<gene>
    <name evidence="5" type="ORF">KDI_08300</name>
</gene>
<dbReference type="InterPro" id="IPR001242">
    <property type="entry name" value="Condensation_dom"/>
</dbReference>
<dbReference type="GO" id="GO:0008610">
    <property type="term" value="P:lipid biosynthetic process"/>
    <property type="evidence" value="ECO:0007669"/>
    <property type="project" value="UniProtKB-ARBA"/>
</dbReference>
<dbReference type="GO" id="GO:0072330">
    <property type="term" value="P:monocarboxylic acid biosynthetic process"/>
    <property type="evidence" value="ECO:0007669"/>
    <property type="project" value="UniProtKB-ARBA"/>
</dbReference>
<dbReference type="Pfam" id="PF00668">
    <property type="entry name" value="Condensation"/>
    <property type="match status" value="2"/>
</dbReference>
<dbReference type="EMBL" id="BIXY01000008">
    <property type="protein sequence ID" value="GCF07266.1"/>
    <property type="molecule type" value="Genomic_DNA"/>
</dbReference>
<protein>
    <recommendedName>
        <fullName evidence="4">Carrier domain-containing protein</fullName>
    </recommendedName>
</protein>
<evidence type="ECO:0000313" key="5">
    <source>
        <dbReference type="EMBL" id="GCF07266.1"/>
    </source>
</evidence>
<dbReference type="PROSITE" id="PS50075">
    <property type="entry name" value="CARRIER"/>
    <property type="match status" value="1"/>
</dbReference>
<dbReference type="SUPFAM" id="SSF52777">
    <property type="entry name" value="CoA-dependent acyltransferases"/>
    <property type="match status" value="4"/>
</dbReference>
<dbReference type="GO" id="GO:0003824">
    <property type="term" value="F:catalytic activity"/>
    <property type="evidence" value="ECO:0007669"/>
    <property type="project" value="InterPro"/>
</dbReference>
<dbReference type="InterPro" id="IPR006162">
    <property type="entry name" value="Ppantetheine_attach_site"/>
</dbReference>
<dbReference type="Proteomes" id="UP000322530">
    <property type="component" value="Unassembled WGS sequence"/>
</dbReference>
<dbReference type="RefSeq" id="WP_149400299.1">
    <property type="nucleotide sequence ID" value="NZ_BIXY01000008.1"/>
</dbReference>
<dbReference type="InterPro" id="IPR036736">
    <property type="entry name" value="ACP-like_sf"/>
</dbReference>
<dbReference type="PANTHER" id="PTHR45398:SF1">
    <property type="entry name" value="ENZYME, PUTATIVE (JCVI)-RELATED"/>
    <property type="match status" value="1"/>
</dbReference>
<evidence type="ECO:0000259" key="4">
    <source>
        <dbReference type="PROSITE" id="PS50075"/>
    </source>
</evidence>
<keyword evidence="6" id="KW-1185">Reference proteome</keyword>
<evidence type="ECO:0000256" key="3">
    <source>
        <dbReference type="ARBA" id="ARBA00022553"/>
    </source>
</evidence>
<organism evidence="5 6">
    <name type="scientific">Dictyobacter arantiisoli</name>
    <dbReference type="NCBI Taxonomy" id="2014874"/>
    <lineage>
        <taxon>Bacteria</taxon>
        <taxon>Bacillati</taxon>
        <taxon>Chloroflexota</taxon>
        <taxon>Ktedonobacteria</taxon>
        <taxon>Ktedonobacterales</taxon>
        <taxon>Dictyobacteraceae</taxon>
        <taxon>Dictyobacter</taxon>
    </lineage>
</organism>
<dbReference type="GO" id="GO:0031177">
    <property type="term" value="F:phosphopantetheine binding"/>
    <property type="evidence" value="ECO:0007669"/>
    <property type="project" value="InterPro"/>
</dbReference>
<dbReference type="Gene3D" id="3.30.559.30">
    <property type="entry name" value="Nonribosomal peptide synthetase, condensation domain"/>
    <property type="match status" value="2"/>
</dbReference>
<dbReference type="Gene3D" id="3.30.559.10">
    <property type="entry name" value="Chloramphenicol acetyltransferase-like domain"/>
    <property type="match status" value="2"/>
</dbReference>
<evidence type="ECO:0000256" key="2">
    <source>
        <dbReference type="ARBA" id="ARBA00022450"/>
    </source>
</evidence>
<dbReference type="FunFam" id="3.30.559.10:FF:000012">
    <property type="entry name" value="Non-ribosomal peptide synthetase"/>
    <property type="match status" value="1"/>
</dbReference>
<name>A0A5A5T7S6_9CHLR</name>
<dbReference type="PROSITE" id="PS00012">
    <property type="entry name" value="PHOSPHOPANTETHEINE"/>
    <property type="match status" value="1"/>
</dbReference>
<evidence type="ECO:0000256" key="1">
    <source>
        <dbReference type="ARBA" id="ARBA00001957"/>
    </source>
</evidence>
<dbReference type="PANTHER" id="PTHR45398">
    <property type="match status" value="1"/>
</dbReference>
<feature type="domain" description="Carrier" evidence="4">
    <location>
        <begin position="467"/>
        <end position="542"/>
    </location>
</feature>
<sequence>MNKKLVETMYMLSPAQQGMFYETAQNAGSGLHIEQFICTLEGDIHQELFVQAWQLVTQHYAILRTAFVWGSKNEPIQVVMRQVEIPFLYKDWRAFSTQEQASKLEDFLQQDRSNGFKLARPPLMRLALLQTSQTTYEFVWTHHHILMDGWCCSLIQKDFLLCYEALIKGQTYQPTAHRPYRDYISWLQQQDESKAEEFWRKSLQGIQQPTPLGKVASHHAAEHAQEGFGTLDTQLDTHTSEQLQQRVRQQRLTLNTLFQGVWALLLSRYSQQTDVLFGITVSGRPPELTGIEKMVGLCINTLPVRATLSAEQPLWPWLQQLQAYNLELRQFEYISGGKVHQWSQIQGGMPLYESLLVVENYPVDNSILQKKDHLLEMNAIRSVGAQTKYPLTLLVIPGQQISIRCVYEKQRLDEQTVHTIQKHFLQILAAIAREPESTIGALQQRITTQELPQIHREVKLRKIQEPEEHSPLEEHLLTIWQEILGKSNLSIQDNFFKLGGHSLLATQVITRIRQIVQIEVPLRALFEAPTISALAQYITKLQQNTTDQPEILKPAMQIIEHTNPLQLSFAQQRLWFAQQLTPESSSYNSPVFVRIHGELDRDSLQRALNEIVRRHEVLRTVYREVNGHPLQLVLPAEPLALPYIDLRTFPPEQREQKALEFATQEGQHLFHLEESPLIRTVLLQLQHNEYVLLTNVHHIAFDAWSAGIFLREMLTLYEAYIQDKPSPLAELPAQYADFAYWQRSWLQGKELERLIAYWQKQLRGAKALEMTTDHPRPPVAVFEGASQPFAFPAVLSKQLQALSQTENVTLFMTLLTAFNILLYRLTNQEDIVLGTDIANRTLSETELMIGFFVNLLVLRTNLGGKPGFQEALKRVRQMVLEAYAHQDLPFEKLVDALHLERTQNYTPLVRGLFVMQNIPLAYDQAAGISLSPFQGELVTAKFDFVIFLFETEQGLQGSINYSTTLFNPETITNLIQRFEVLLQSIIANPEAQIEALDFQTEQEKASKVAEIQMQNNIRRKNLKIARREEISIPGK</sequence>
<comment type="caution">
    <text evidence="5">The sequence shown here is derived from an EMBL/GenBank/DDBJ whole genome shotgun (WGS) entry which is preliminary data.</text>
</comment>
<dbReference type="Gene3D" id="1.10.1200.10">
    <property type="entry name" value="ACP-like"/>
    <property type="match status" value="1"/>
</dbReference>
<dbReference type="SMART" id="SM00823">
    <property type="entry name" value="PKS_PP"/>
    <property type="match status" value="1"/>
</dbReference>
<dbReference type="InterPro" id="IPR023213">
    <property type="entry name" value="CAT-like_dom_sf"/>
</dbReference>
<keyword evidence="2" id="KW-0596">Phosphopantetheine</keyword>
<dbReference type="InterPro" id="IPR009081">
    <property type="entry name" value="PP-bd_ACP"/>
</dbReference>
<dbReference type="FunFam" id="1.10.1200.10:FF:000016">
    <property type="entry name" value="Non-ribosomal peptide synthase"/>
    <property type="match status" value="1"/>
</dbReference>
<dbReference type="CDD" id="cd19531">
    <property type="entry name" value="LCL_NRPS-like"/>
    <property type="match status" value="1"/>
</dbReference>
<keyword evidence="3" id="KW-0597">Phosphoprotein</keyword>
<reference evidence="5 6" key="1">
    <citation type="submission" date="2019-01" db="EMBL/GenBank/DDBJ databases">
        <title>Draft genome sequence of Dictyobacter sp. Uno17.</title>
        <authorList>
            <person name="Wang C.M."/>
            <person name="Zheng Y."/>
            <person name="Sakai Y."/>
            <person name="Abe K."/>
            <person name="Yokota A."/>
            <person name="Yabe S."/>
        </authorList>
    </citation>
    <scope>NUCLEOTIDE SEQUENCE [LARGE SCALE GENOMIC DNA]</scope>
    <source>
        <strain evidence="5 6">Uno17</strain>
    </source>
</reference>
<dbReference type="Pfam" id="PF00550">
    <property type="entry name" value="PP-binding"/>
    <property type="match status" value="1"/>
</dbReference>
<accession>A0A5A5T7S6</accession>
<dbReference type="AlphaFoldDB" id="A0A5A5T7S6"/>
<evidence type="ECO:0000313" key="6">
    <source>
        <dbReference type="Proteomes" id="UP000322530"/>
    </source>
</evidence>
<proteinExistence type="predicted"/>
<dbReference type="InterPro" id="IPR020806">
    <property type="entry name" value="PKS_PP-bd"/>
</dbReference>
<dbReference type="OrthoDB" id="3671989at2"/>
<dbReference type="SUPFAM" id="SSF47336">
    <property type="entry name" value="ACP-like"/>
    <property type="match status" value="1"/>
</dbReference>
<comment type="cofactor">
    <cofactor evidence="1">
        <name>pantetheine 4'-phosphate</name>
        <dbReference type="ChEBI" id="CHEBI:47942"/>
    </cofactor>
</comment>
<dbReference type="CDD" id="cd19543">
    <property type="entry name" value="DCL_NRPS"/>
    <property type="match status" value="1"/>
</dbReference>
<dbReference type="GO" id="GO:0044550">
    <property type="term" value="P:secondary metabolite biosynthetic process"/>
    <property type="evidence" value="ECO:0007669"/>
    <property type="project" value="UniProtKB-ARBA"/>
</dbReference>